<dbReference type="Gene3D" id="3.30.379.10">
    <property type="entry name" value="Chitobiase/beta-hexosaminidase domain 2-like"/>
    <property type="match status" value="1"/>
</dbReference>
<sequence length="764" mass="87935">MNVYFVVALLPRVENDFIEAIQGLIIRRMGSMYLDQFILDIIPHENDMDFVTIASKEGKIHLKASSATAMGYGLHEYLKTIPTQTNWENDPLILPEKLPLVISPMHLKRYTKYTYYENVCTFSYSQWTWSWGKWQNHIDWMALNGINVPLAFTGQEKVWQQTYQRFNITSLDSFFAGAGFLAWGRMGNVQGSWVRGPLPQEFIDNQFQLQLKILKRMQSFGMIPALPAFGGHIPEELVALNPNAKVVRSPPWINFQKPYTSVYLLDPTDPLFLEIGKAFVEEQNRLFNYTGVLYQTDTYNEMDPAYSDSNYLKASSEAVLASMRAVNPKAVWLMQGWLFTFSSFWTLERIRSYIEPLPNDGLIMLDLYSDVKPMWQKTDGYFGKYWIYCVLHNFGGNLGMRGDLKTIAEDPIDARKQGNMIGIGLTMEGIFQNYIVYDLTLQMAWKSTKVKVLQYVESYAHARYNVVKDPNVAAAWHTLATTVYNVYKTFGGVTKNIVGLRPRWGIIQESFMPTKLPHDPSDIIFAWKSLLRAASQPALANHSSFQRDIVDITRQALSDALCLAFQSLEFAFHEHSISYQEMQKKVEQMKQYIKALDQILSTNTQFMLGPWLRDAQRLTTIQEQASYFIFQAKNQITRWGDNNGNALSDYASKDWAGLVSSYYLPRWEIWFDFMLKAYESSSSIDSGKYYSVLEDFELKWQVNDTQNFATIPLENSVDISRNIFTMLTGEKVLILSTIDTTDAKEPDIDEDLGNLPICLLDCLW</sequence>
<dbReference type="PANTHER" id="PTHR12872:SF1">
    <property type="entry name" value="ALPHA-N-ACETYLGLUCOSAMINIDASE"/>
    <property type="match status" value="1"/>
</dbReference>
<dbReference type="InterPro" id="IPR024733">
    <property type="entry name" value="NAGLU_tim-barrel"/>
</dbReference>
<comment type="caution">
    <text evidence="5">The sequence shown here is derived from an EMBL/GenBank/DDBJ whole genome shotgun (WGS) entry which is preliminary data.</text>
</comment>
<dbReference type="Proteomes" id="UP000243217">
    <property type="component" value="Unassembled WGS sequence"/>
</dbReference>
<feature type="domain" description="Alpha-N-acetylglucosaminidase tim-barrel" evidence="2">
    <location>
        <begin position="115"/>
        <end position="446"/>
    </location>
</feature>
<name>A0A1V9ZVR9_9STRA</name>
<feature type="domain" description="Alpha-N-acetylglucosaminidase C-terminal" evidence="4">
    <location>
        <begin position="455"/>
        <end position="724"/>
    </location>
</feature>
<dbReference type="InterPro" id="IPR029018">
    <property type="entry name" value="Hex-like_dom2"/>
</dbReference>
<dbReference type="Pfam" id="PF05089">
    <property type="entry name" value="NAGLU"/>
    <property type="match status" value="1"/>
</dbReference>
<dbReference type="GO" id="GO:0016787">
    <property type="term" value="F:hydrolase activity"/>
    <property type="evidence" value="ECO:0007669"/>
    <property type="project" value="UniProtKB-KW"/>
</dbReference>
<evidence type="ECO:0000259" key="3">
    <source>
        <dbReference type="Pfam" id="PF12971"/>
    </source>
</evidence>
<evidence type="ECO:0000259" key="4">
    <source>
        <dbReference type="Pfam" id="PF12972"/>
    </source>
</evidence>
<reference evidence="5 6" key="1">
    <citation type="journal article" date="2014" name="Genome Biol. Evol.">
        <title>The secreted proteins of Achlya hypogyna and Thraustotheca clavata identify the ancestral oomycete secretome and reveal gene acquisitions by horizontal gene transfer.</title>
        <authorList>
            <person name="Misner I."/>
            <person name="Blouin N."/>
            <person name="Leonard G."/>
            <person name="Richards T.A."/>
            <person name="Lane C.E."/>
        </authorList>
    </citation>
    <scope>NUCLEOTIDE SEQUENCE [LARGE SCALE GENOMIC DNA]</scope>
    <source>
        <strain evidence="5 6">ATCC 34112</strain>
    </source>
</reference>
<evidence type="ECO:0000256" key="1">
    <source>
        <dbReference type="ARBA" id="ARBA00022801"/>
    </source>
</evidence>
<dbReference type="Gene3D" id="1.20.120.670">
    <property type="entry name" value="N-acetyl-b-d-glucoasminidase"/>
    <property type="match status" value="1"/>
</dbReference>
<evidence type="ECO:0000313" key="5">
    <source>
        <dbReference type="EMBL" id="OQS02108.1"/>
    </source>
</evidence>
<gene>
    <name evidence="5" type="ORF">THRCLA_05496</name>
</gene>
<keyword evidence="6" id="KW-1185">Reference proteome</keyword>
<evidence type="ECO:0000313" key="6">
    <source>
        <dbReference type="Proteomes" id="UP000243217"/>
    </source>
</evidence>
<dbReference type="InterPro" id="IPR024240">
    <property type="entry name" value="NAGLU_N"/>
</dbReference>
<evidence type="ECO:0000259" key="2">
    <source>
        <dbReference type="Pfam" id="PF05089"/>
    </source>
</evidence>
<dbReference type="InterPro" id="IPR007781">
    <property type="entry name" value="NAGLU"/>
</dbReference>
<protein>
    <submittedName>
        <fullName evidence="5">Alpha-N-acetylglucosaminidase (NAGLU)</fullName>
    </submittedName>
</protein>
<dbReference type="Pfam" id="PF12972">
    <property type="entry name" value="NAGLU_C"/>
    <property type="match status" value="1"/>
</dbReference>
<dbReference type="EMBL" id="JNBS01001245">
    <property type="protein sequence ID" value="OQS02108.1"/>
    <property type="molecule type" value="Genomic_DNA"/>
</dbReference>
<dbReference type="Gene3D" id="3.20.20.80">
    <property type="entry name" value="Glycosidases"/>
    <property type="match status" value="1"/>
</dbReference>
<dbReference type="STRING" id="74557.A0A1V9ZVR9"/>
<dbReference type="AlphaFoldDB" id="A0A1V9ZVR9"/>
<dbReference type="PANTHER" id="PTHR12872">
    <property type="entry name" value="ALPHA-N-ACETYLGLUCOSAMINIDASE"/>
    <property type="match status" value="1"/>
</dbReference>
<dbReference type="Pfam" id="PF12971">
    <property type="entry name" value="NAGLU_N"/>
    <property type="match status" value="1"/>
</dbReference>
<accession>A0A1V9ZVR9</accession>
<dbReference type="OrthoDB" id="64736at2759"/>
<keyword evidence="1" id="KW-0378">Hydrolase</keyword>
<feature type="domain" description="Alpha-N-acetylglucosaminidase N-terminal" evidence="3">
    <location>
        <begin position="19"/>
        <end position="99"/>
    </location>
</feature>
<dbReference type="InterPro" id="IPR024732">
    <property type="entry name" value="NAGLU_C"/>
</dbReference>
<organism evidence="5 6">
    <name type="scientific">Thraustotheca clavata</name>
    <dbReference type="NCBI Taxonomy" id="74557"/>
    <lineage>
        <taxon>Eukaryota</taxon>
        <taxon>Sar</taxon>
        <taxon>Stramenopiles</taxon>
        <taxon>Oomycota</taxon>
        <taxon>Saprolegniomycetes</taxon>
        <taxon>Saprolegniales</taxon>
        <taxon>Achlyaceae</taxon>
        <taxon>Thraustotheca</taxon>
    </lineage>
</organism>
<proteinExistence type="predicted"/>